<dbReference type="InterPro" id="IPR029016">
    <property type="entry name" value="GAF-like_dom_sf"/>
</dbReference>
<keyword evidence="3" id="KW-0804">Transcription</keyword>
<feature type="region of interest" description="Disordered" evidence="4">
    <location>
        <begin position="1"/>
        <end position="23"/>
    </location>
</feature>
<keyword evidence="1" id="KW-0805">Transcription regulation</keyword>
<evidence type="ECO:0000256" key="2">
    <source>
        <dbReference type="ARBA" id="ARBA00023125"/>
    </source>
</evidence>
<proteinExistence type="predicted"/>
<evidence type="ECO:0000256" key="3">
    <source>
        <dbReference type="ARBA" id="ARBA00023163"/>
    </source>
</evidence>
<dbReference type="SUPFAM" id="SSF46785">
    <property type="entry name" value="Winged helix' DNA-binding domain"/>
    <property type="match status" value="1"/>
</dbReference>
<dbReference type="InterPro" id="IPR014757">
    <property type="entry name" value="Tscrpt_reg_IclR_C"/>
</dbReference>
<dbReference type="PANTHER" id="PTHR30136:SF7">
    <property type="entry name" value="HTH-TYPE TRANSCRIPTIONAL REGULATOR KDGR-RELATED"/>
    <property type="match status" value="1"/>
</dbReference>
<dbReference type="Proteomes" id="UP000254701">
    <property type="component" value="Unassembled WGS sequence"/>
</dbReference>
<evidence type="ECO:0000256" key="4">
    <source>
        <dbReference type="SAM" id="MobiDB-lite"/>
    </source>
</evidence>
<name>A0A380WHC8_AMIAI</name>
<feature type="domain" description="HTH iclR-type" evidence="5">
    <location>
        <begin position="30"/>
        <end position="92"/>
    </location>
</feature>
<dbReference type="GO" id="GO:0003677">
    <property type="term" value="F:DNA binding"/>
    <property type="evidence" value="ECO:0007669"/>
    <property type="project" value="UniProtKB-KW"/>
</dbReference>
<sequence length="270" mass="29519">MRPVEGGFRIMPKGSAKTANSVDKDERYRAPALDKGLDILELLSEQPGGLTRAEIGEAMGRGPSEVYRMLERLVARDFVSRSPEGDRYALTMKLFILAHRHPPIRRLVARAQPLMDAFSVAAGQSCHLVAPDRDAAIVVAHASPPGNWEFGIRIGAHIDLLTTSSGHILLAFQDPHSQSEAAARWEGTRQASAREKLESILTGYRDLGHRVGPSQQMRAIDDISVPILSPDGYAIAVLTCPYILRIDDRQADIDQTLALLKDVAAKLSLS</sequence>
<dbReference type="Gene3D" id="3.30.450.40">
    <property type="match status" value="1"/>
</dbReference>
<dbReference type="GO" id="GO:0003700">
    <property type="term" value="F:DNA-binding transcription factor activity"/>
    <property type="evidence" value="ECO:0007669"/>
    <property type="project" value="TreeGrafter"/>
</dbReference>
<evidence type="ECO:0000259" key="6">
    <source>
        <dbReference type="PROSITE" id="PS51078"/>
    </source>
</evidence>
<keyword evidence="2" id="KW-0238">DNA-binding</keyword>
<dbReference type="InterPro" id="IPR036388">
    <property type="entry name" value="WH-like_DNA-bd_sf"/>
</dbReference>
<dbReference type="PANTHER" id="PTHR30136">
    <property type="entry name" value="HELIX-TURN-HELIX TRANSCRIPTIONAL REGULATOR, ICLR FAMILY"/>
    <property type="match status" value="1"/>
</dbReference>
<protein>
    <submittedName>
        <fullName evidence="7">Transcriptional regulator kdgR</fullName>
    </submittedName>
</protein>
<evidence type="ECO:0000313" key="7">
    <source>
        <dbReference type="EMBL" id="SUU87646.1"/>
    </source>
</evidence>
<dbReference type="GO" id="GO:0045892">
    <property type="term" value="P:negative regulation of DNA-templated transcription"/>
    <property type="evidence" value="ECO:0007669"/>
    <property type="project" value="TreeGrafter"/>
</dbReference>
<dbReference type="AlphaFoldDB" id="A0A380WHC8"/>
<dbReference type="EMBL" id="UFSM01000001">
    <property type="protein sequence ID" value="SUU87646.1"/>
    <property type="molecule type" value="Genomic_DNA"/>
</dbReference>
<dbReference type="Pfam" id="PF01614">
    <property type="entry name" value="IclR_C"/>
    <property type="match status" value="1"/>
</dbReference>
<dbReference type="InterPro" id="IPR050707">
    <property type="entry name" value="HTH_MetabolicPath_Reg"/>
</dbReference>
<evidence type="ECO:0000313" key="8">
    <source>
        <dbReference type="Proteomes" id="UP000254701"/>
    </source>
</evidence>
<dbReference type="PROSITE" id="PS51078">
    <property type="entry name" value="ICLR_ED"/>
    <property type="match status" value="1"/>
</dbReference>
<reference evidence="7 8" key="1">
    <citation type="submission" date="2018-06" db="EMBL/GenBank/DDBJ databases">
        <authorList>
            <consortium name="Pathogen Informatics"/>
            <person name="Doyle S."/>
        </authorList>
    </citation>
    <scope>NUCLEOTIDE SEQUENCE [LARGE SCALE GENOMIC DNA]</scope>
    <source>
        <strain evidence="7 8">NCTC10684</strain>
    </source>
</reference>
<dbReference type="InterPro" id="IPR036390">
    <property type="entry name" value="WH_DNA-bd_sf"/>
</dbReference>
<accession>A0A380WHC8</accession>
<feature type="domain" description="IclR-ED" evidence="6">
    <location>
        <begin position="93"/>
        <end position="270"/>
    </location>
</feature>
<dbReference type="Pfam" id="PF09339">
    <property type="entry name" value="HTH_IclR"/>
    <property type="match status" value="1"/>
</dbReference>
<dbReference type="Gene3D" id="1.10.10.10">
    <property type="entry name" value="Winged helix-like DNA-binding domain superfamily/Winged helix DNA-binding domain"/>
    <property type="match status" value="1"/>
</dbReference>
<evidence type="ECO:0000259" key="5">
    <source>
        <dbReference type="PROSITE" id="PS51077"/>
    </source>
</evidence>
<dbReference type="SUPFAM" id="SSF55781">
    <property type="entry name" value="GAF domain-like"/>
    <property type="match status" value="1"/>
</dbReference>
<gene>
    <name evidence="7" type="primary">kdgR_1</name>
    <name evidence="7" type="ORF">NCTC10684_00848</name>
</gene>
<organism evidence="7 8">
    <name type="scientific">Aminobacter aminovorans</name>
    <name type="common">Chelatobacter heintzii</name>
    <dbReference type="NCBI Taxonomy" id="83263"/>
    <lineage>
        <taxon>Bacteria</taxon>
        <taxon>Pseudomonadati</taxon>
        <taxon>Pseudomonadota</taxon>
        <taxon>Alphaproteobacteria</taxon>
        <taxon>Hyphomicrobiales</taxon>
        <taxon>Phyllobacteriaceae</taxon>
        <taxon>Aminobacter</taxon>
    </lineage>
</organism>
<evidence type="ECO:0000256" key="1">
    <source>
        <dbReference type="ARBA" id="ARBA00023015"/>
    </source>
</evidence>
<dbReference type="SMART" id="SM00346">
    <property type="entry name" value="HTH_ICLR"/>
    <property type="match status" value="1"/>
</dbReference>
<dbReference type="PROSITE" id="PS51077">
    <property type="entry name" value="HTH_ICLR"/>
    <property type="match status" value="1"/>
</dbReference>
<dbReference type="InterPro" id="IPR005471">
    <property type="entry name" value="Tscrpt_reg_IclR_N"/>
</dbReference>